<sequence length="52" mass="5868">MGSAEIPAHECVKMEELTGRWVSAAEIELLFLGIDLEVTAHIVRMFYFGRAE</sequence>
<name>A0A1C6IE86_9FIRM</name>
<evidence type="ECO:0000313" key="1">
    <source>
        <dbReference type="EMBL" id="SCJ67863.1"/>
    </source>
</evidence>
<reference evidence="1" key="1">
    <citation type="submission" date="2015-09" db="EMBL/GenBank/DDBJ databases">
        <authorList>
            <consortium name="Pathogen Informatics"/>
        </authorList>
    </citation>
    <scope>NUCLEOTIDE SEQUENCE</scope>
    <source>
        <strain evidence="1">2789STDY5834896</strain>
    </source>
</reference>
<accession>A0A1C6IE86</accession>
<protein>
    <submittedName>
        <fullName evidence="1">Uncharacterized protein</fullName>
    </submittedName>
</protein>
<organism evidence="1">
    <name type="scientific">uncultured Anaerotruncus sp</name>
    <dbReference type="NCBI Taxonomy" id="905011"/>
    <lineage>
        <taxon>Bacteria</taxon>
        <taxon>Bacillati</taxon>
        <taxon>Bacillota</taxon>
        <taxon>Clostridia</taxon>
        <taxon>Eubacteriales</taxon>
        <taxon>Oscillospiraceae</taxon>
        <taxon>Anaerotruncus</taxon>
        <taxon>environmental samples</taxon>
    </lineage>
</organism>
<proteinExistence type="predicted"/>
<dbReference type="EMBL" id="FMHG01000001">
    <property type="protein sequence ID" value="SCJ67863.1"/>
    <property type="molecule type" value="Genomic_DNA"/>
</dbReference>
<gene>
    <name evidence="1" type="ORF">SAMEA3545359_01389</name>
</gene>
<dbReference type="AlphaFoldDB" id="A0A1C6IE86"/>